<dbReference type="AlphaFoldDB" id="A0A8T0IE09"/>
<keyword evidence="3" id="KW-1185">Reference proteome</keyword>
<gene>
    <name evidence="2" type="ORF">KC19_4G194300</name>
</gene>
<protein>
    <recommendedName>
        <fullName evidence="4">Secreted protein</fullName>
    </recommendedName>
</protein>
<dbReference type="Proteomes" id="UP000822688">
    <property type="component" value="Chromosome 4"/>
</dbReference>
<accession>A0A8T0IE09</accession>
<organism evidence="2 3">
    <name type="scientific">Ceratodon purpureus</name>
    <name type="common">Fire moss</name>
    <name type="synonym">Dicranum purpureum</name>
    <dbReference type="NCBI Taxonomy" id="3225"/>
    <lineage>
        <taxon>Eukaryota</taxon>
        <taxon>Viridiplantae</taxon>
        <taxon>Streptophyta</taxon>
        <taxon>Embryophyta</taxon>
        <taxon>Bryophyta</taxon>
        <taxon>Bryophytina</taxon>
        <taxon>Bryopsida</taxon>
        <taxon>Dicranidae</taxon>
        <taxon>Pseudoditrichales</taxon>
        <taxon>Ditrichaceae</taxon>
        <taxon>Ceratodon</taxon>
    </lineage>
</organism>
<evidence type="ECO:0000256" key="1">
    <source>
        <dbReference type="SAM" id="SignalP"/>
    </source>
</evidence>
<reference evidence="2" key="1">
    <citation type="submission" date="2020-06" db="EMBL/GenBank/DDBJ databases">
        <title>WGS assembly of Ceratodon purpureus strain R40.</title>
        <authorList>
            <person name="Carey S.B."/>
            <person name="Jenkins J."/>
            <person name="Shu S."/>
            <person name="Lovell J.T."/>
            <person name="Sreedasyam A."/>
            <person name="Maumus F."/>
            <person name="Tiley G.P."/>
            <person name="Fernandez-Pozo N."/>
            <person name="Barry K."/>
            <person name="Chen C."/>
            <person name="Wang M."/>
            <person name="Lipzen A."/>
            <person name="Daum C."/>
            <person name="Saski C.A."/>
            <person name="Payton A.C."/>
            <person name="Mcbreen J.C."/>
            <person name="Conrad R.E."/>
            <person name="Kollar L.M."/>
            <person name="Olsson S."/>
            <person name="Huttunen S."/>
            <person name="Landis J.B."/>
            <person name="Wickett N.J."/>
            <person name="Johnson M.G."/>
            <person name="Rensing S.A."/>
            <person name="Grimwood J."/>
            <person name="Schmutz J."/>
            <person name="Mcdaniel S.F."/>
        </authorList>
    </citation>
    <scope>NUCLEOTIDE SEQUENCE</scope>
    <source>
        <strain evidence="2">R40</strain>
    </source>
</reference>
<comment type="caution">
    <text evidence="2">The sequence shown here is derived from an EMBL/GenBank/DDBJ whole genome shotgun (WGS) entry which is preliminary data.</text>
</comment>
<feature type="chain" id="PRO_5035771294" description="Secreted protein" evidence="1">
    <location>
        <begin position="18"/>
        <end position="68"/>
    </location>
</feature>
<feature type="signal peptide" evidence="1">
    <location>
        <begin position="1"/>
        <end position="17"/>
    </location>
</feature>
<evidence type="ECO:0000313" key="2">
    <source>
        <dbReference type="EMBL" id="KAG0580723.1"/>
    </source>
</evidence>
<keyword evidence="1" id="KW-0732">Signal</keyword>
<proteinExistence type="predicted"/>
<dbReference type="EMBL" id="CM026424">
    <property type="protein sequence ID" value="KAG0580723.1"/>
    <property type="molecule type" value="Genomic_DNA"/>
</dbReference>
<name>A0A8T0IE09_CERPU</name>
<evidence type="ECO:0000313" key="3">
    <source>
        <dbReference type="Proteomes" id="UP000822688"/>
    </source>
</evidence>
<evidence type="ECO:0008006" key="4">
    <source>
        <dbReference type="Google" id="ProtNLM"/>
    </source>
</evidence>
<sequence>MWLKMLVFLATWEFMLCLAPELGFRVRRRCSTDSWNVVVGEYVVCLCEKVSRNSMSIAFWDVAFECRF</sequence>